<name>F2X7E6_CAMJU</name>
<gene>
    <name evidence="2" type="ORF">HS42.12</name>
</gene>
<keyword evidence="1" id="KW-0812">Transmembrane</keyword>
<accession>F2X7E6</accession>
<sequence>MKKNKIILSARADGFGERILAMLNAMFVSQVTDYKFGYIWYFDKKNYLGNKTILLSHDYLDEEEKIFNPEFRGKYSFKNKLKDNFGNNIIFSYGIFHKNRCYSFEKLKNGYYDEFEWGLTCSQYDFNYIFTDFNYGNYYEILKSCWKSIGFSNKIKNTIAKADMLSKEIGDYIALHIRSGDIVHSDRNIGYFAFGKAVSIHIAYDIILNKIDKNDKIIVFGDDIESLYVLKNSVSFFRDIILADELADCVDKIERSIFEIILMSNSQKIYASGKSGFSKLASIISNVNKLMPINLLYSFKEKKTAILTHMEKINISELQKAFSYLELYIAEKNSEHDNNLMLTYLQKAIQLDSQNYNYYILSIDCYLSLKKYDILNIYIKFILESLDFNIFRNVLFSINHYNVSYVYDSVFRKIFSEHIDIIQYGYIYIFMRVVGYKIKNDNNYKDIVDKFIEFDNIIANNNNLTIENKMVGAVKIVENHLSYKIGKKIIHSKGLINILLLPFSIICIYFNHYLEKYIYNISIKYNPNSKRIKLEEYSDYDEAVRIQNYLSYKIGKIFVKNPFLFAIRFNNIYKEWKSIRRLNNGNKI</sequence>
<reference evidence="2" key="1">
    <citation type="journal article" date="2011" name="J. Clin. Microbiol.">
        <title>Discrimination of Major Capsular Types of Campylobacter jejuni by Multiplex PCR.</title>
        <authorList>
            <person name="Poly F."/>
            <person name="Serichatalergs O."/>
            <person name="Schulman M."/>
            <person name="Ju J."/>
            <person name="Cates C.N."/>
            <person name="Kanipes M."/>
            <person name="Mason C."/>
            <person name="Guerry P."/>
        </authorList>
    </citation>
    <scope>NUCLEOTIDE SEQUENCE</scope>
    <source>
        <strain evidence="2">ATCC 43461</strain>
    </source>
</reference>
<protein>
    <submittedName>
        <fullName evidence="2">Putative sugar transferase</fullName>
    </submittedName>
</protein>
<keyword evidence="1" id="KW-1133">Transmembrane helix</keyword>
<feature type="transmembrane region" description="Helical" evidence="1">
    <location>
        <begin position="494"/>
        <end position="514"/>
    </location>
</feature>
<evidence type="ECO:0000256" key="1">
    <source>
        <dbReference type="SAM" id="Phobius"/>
    </source>
</evidence>
<organism evidence="2">
    <name type="scientific">Campylobacter jejuni subsp. jejuni</name>
    <dbReference type="NCBI Taxonomy" id="32022"/>
    <lineage>
        <taxon>Bacteria</taxon>
        <taxon>Pseudomonadati</taxon>
        <taxon>Campylobacterota</taxon>
        <taxon>Epsilonproteobacteria</taxon>
        <taxon>Campylobacterales</taxon>
        <taxon>Campylobacteraceae</taxon>
        <taxon>Campylobacter</taxon>
    </lineage>
</organism>
<keyword evidence="1" id="KW-0472">Membrane</keyword>
<evidence type="ECO:0000313" key="2">
    <source>
        <dbReference type="EMBL" id="ADZ76316.1"/>
    </source>
</evidence>
<dbReference type="GO" id="GO:0016740">
    <property type="term" value="F:transferase activity"/>
    <property type="evidence" value="ECO:0007669"/>
    <property type="project" value="UniProtKB-KW"/>
</dbReference>
<proteinExistence type="predicted"/>
<dbReference type="AlphaFoldDB" id="F2X7E6"/>
<dbReference type="EMBL" id="HQ343274">
    <property type="protein sequence ID" value="ADZ76316.1"/>
    <property type="molecule type" value="Genomic_DNA"/>
</dbReference>
<keyword evidence="2" id="KW-0808">Transferase</keyword>